<feature type="compositionally biased region" description="Basic and acidic residues" evidence="1">
    <location>
        <begin position="115"/>
        <end position="133"/>
    </location>
</feature>
<accession>A0A8X8ZIX1</accession>
<dbReference type="PANTHER" id="PTHR46741">
    <property type="entry name" value="OS09G0413600 PROTEIN"/>
    <property type="match status" value="1"/>
</dbReference>
<dbReference type="Pfam" id="PF07891">
    <property type="entry name" value="DUF1666"/>
    <property type="match status" value="1"/>
</dbReference>
<feature type="compositionally biased region" description="Basic and acidic residues" evidence="1">
    <location>
        <begin position="238"/>
        <end position="254"/>
    </location>
</feature>
<sequence>MYSFSSIFLASLSSVMLKILGLIHRHVYMSKSSLAEEEKGSMDENSVSFGSCLVAKNSKCQILSANNVSGFLEEPKAVGFVVQELFVGPDNFIVGSDQIIASEIMGLDEKMEKFGQGSEKTEEYDQESEKTEDFEQESNFSSPFYFKLLNPSFSVNQESSSEMKKIISLEGVCGEKDKEEEDDFRAEGKMVDEEFCYEIELIPSSHSSSLDQESDAHQKMEKNDSLNWMSSFLDEADESKSSLLDDDHENKATFDDDDEFIEMDPQSVKLSDDLDLDLERESDSSPSPSPSPSCVDANNSSQQKCWDSDDEHENDGVDVLSQHQNLVQQMKMELKSCRIRGLPTISEDSETPKMIEDLRPLEIDHKIGYKDVMDGIQRFYKSYTEKMRKLDILNYQTSQAISFLQLKETEAFTACKKRANSVLPRFLAGKVRRVYADPMHKTISELHSDLEVVYVGQMCLSWEILWWLDAKARELLDHDGEGRHSYNRTAEELQQFQVLMQRFMEDEQFEGHRIDNYVRSRCMIRSLLQVPTIKDDCAKTKEREERDDAITLETLVGTISETMVIFQEFVFGDKKVTNCGGLIAKVDDALQHGPLLEVVSSLDKKGRRMKEQMRGEKCIVRKLRKHQERGLDREMMAIEVDLRLVSRVLNMSRLSEDHLLWCRKKLNNINFVGKKLRRDACFLLFPC</sequence>
<dbReference type="EMBL" id="PNBA02000012">
    <property type="protein sequence ID" value="KAG6405629.1"/>
    <property type="molecule type" value="Genomic_DNA"/>
</dbReference>
<evidence type="ECO:0000313" key="2">
    <source>
        <dbReference type="EMBL" id="KAG6405629.1"/>
    </source>
</evidence>
<organism evidence="2">
    <name type="scientific">Salvia splendens</name>
    <name type="common">Scarlet sage</name>
    <dbReference type="NCBI Taxonomy" id="180675"/>
    <lineage>
        <taxon>Eukaryota</taxon>
        <taxon>Viridiplantae</taxon>
        <taxon>Streptophyta</taxon>
        <taxon>Embryophyta</taxon>
        <taxon>Tracheophyta</taxon>
        <taxon>Spermatophyta</taxon>
        <taxon>Magnoliopsida</taxon>
        <taxon>eudicotyledons</taxon>
        <taxon>Gunneridae</taxon>
        <taxon>Pentapetalae</taxon>
        <taxon>asterids</taxon>
        <taxon>lamiids</taxon>
        <taxon>Lamiales</taxon>
        <taxon>Lamiaceae</taxon>
        <taxon>Nepetoideae</taxon>
        <taxon>Mentheae</taxon>
        <taxon>Salviinae</taxon>
        <taxon>Salvia</taxon>
        <taxon>Salvia subgen. Calosphace</taxon>
        <taxon>core Calosphace</taxon>
    </lineage>
</organism>
<dbReference type="AlphaFoldDB" id="A0A8X8ZIX1"/>
<dbReference type="PANTHER" id="PTHR46741:SF4">
    <property type="entry name" value="FINGER FYVE DOMAIN PROTEIN, PUTATIVE (DUF1666)-RELATED"/>
    <property type="match status" value="1"/>
</dbReference>
<gene>
    <name evidence="2" type="ORF">SASPL_133221</name>
</gene>
<evidence type="ECO:0000256" key="1">
    <source>
        <dbReference type="SAM" id="MobiDB-lite"/>
    </source>
</evidence>
<comment type="caution">
    <text evidence="2">The sequence shown here is derived from an EMBL/GenBank/DDBJ whole genome shotgun (WGS) entry which is preliminary data.</text>
</comment>
<feature type="region of interest" description="Disordered" evidence="1">
    <location>
        <begin position="278"/>
        <end position="315"/>
    </location>
</feature>
<keyword evidence="3" id="KW-1185">Reference proteome</keyword>
<feature type="region of interest" description="Disordered" evidence="1">
    <location>
        <begin position="115"/>
        <end position="134"/>
    </location>
</feature>
<evidence type="ECO:0000313" key="3">
    <source>
        <dbReference type="Proteomes" id="UP000298416"/>
    </source>
</evidence>
<feature type="region of interest" description="Disordered" evidence="1">
    <location>
        <begin position="237"/>
        <end position="262"/>
    </location>
</feature>
<dbReference type="InterPro" id="IPR012870">
    <property type="entry name" value="DUF1666"/>
</dbReference>
<reference evidence="2" key="1">
    <citation type="submission" date="2018-01" db="EMBL/GenBank/DDBJ databases">
        <authorList>
            <person name="Mao J.F."/>
        </authorList>
    </citation>
    <scope>NUCLEOTIDE SEQUENCE</scope>
    <source>
        <strain evidence="2">Huo1</strain>
        <tissue evidence="2">Leaf</tissue>
    </source>
</reference>
<reference evidence="2" key="2">
    <citation type="submission" date="2020-08" db="EMBL/GenBank/DDBJ databases">
        <title>Plant Genome Project.</title>
        <authorList>
            <person name="Zhang R.-G."/>
        </authorList>
    </citation>
    <scope>NUCLEOTIDE SEQUENCE</scope>
    <source>
        <strain evidence="2">Huo1</strain>
        <tissue evidence="2">Leaf</tissue>
    </source>
</reference>
<dbReference type="Proteomes" id="UP000298416">
    <property type="component" value="Unassembled WGS sequence"/>
</dbReference>
<dbReference type="OrthoDB" id="772197at2759"/>
<name>A0A8X8ZIX1_SALSN</name>
<proteinExistence type="predicted"/>
<feature type="compositionally biased region" description="Polar residues" evidence="1">
    <location>
        <begin position="296"/>
        <end position="305"/>
    </location>
</feature>
<protein>
    <submittedName>
        <fullName evidence="2">Uncharacterized protein</fullName>
    </submittedName>
</protein>